<reference evidence="17 18" key="1">
    <citation type="journal article" date="2018" name="Nat. Biotechnol.">
        <title>A standardized bacterial taxonomy based on genome phylogeny substantially revises the tree of life.</title>
        <authorList>
            <person name="Parks D.H."/>
            <person name="Chuvochina M."/>
            <person name="Waite D.W."/>
            <person name="Rinke C."/>
            <person name="Skarshewski A."/>
            <person name="Chaumeil P.A."/>
            <person name="Hugenholtz P."/>
        </authorList>
    </citation>
    <scope>NUCLEOTIDE SEQUENCE [LARGE SCALE GENOMIC DNA]</scope>
    <source>
        <strain evidence="17">UBA9380</strain>
    </source>
</reference>
<evidence type="ECO:0000256" key="6">
    <source>
        <dbReference type="ARBA" id="ARBA00022630"/>
    </source>
</evidence>
<evidence type="ECO:0000256" key="9">
    <source>
        <dbReference type="ARBA" id="ARBA00022967"/>
    </source>
</evidence>
<dbReference type="AlphaFoldDB" id="A0A359BY12"/>
<dbReference type="PANTHER" id="PTHR43578:SF3">
    <property type="entry name" value="NADH-QUINONE OXIDOREDUCTASE SUBUNIT F"/>
    <property type="match status" value="1"/>
</dbReference>
<evidence type="ECO:0000313" key="18">
    <source>
        <dbReference type="Proteomes" id="UP000263489"/>
    </source>
</evidence>
<comment type="caution">
    <text evidence="17">The sequence shown here is derived from an EMBL/GenBank/DDBJ whole genome shotgun (WGS) entry which is preliminary data.</text>
</comment>
<comment type="function">
    <text evidence="14">NDH-1 shuttles electrons from NADH, via FMN and iron-sulfur (Fe-S) centers, to quinones in the respiratory chain.</text>
</comment>
<dbReference type="GO" id="GO:0051539">
    <property type="term" value="F:4 iron, 4 sulfur cluster binding"/>
    <property type="evidence" value="ECO:0007669"/>
    <property type="project" value="UniProtKB-UniRule"/>
</dbReference>
<evidence type="ECO:0000256" key="8">
    <source>
        <dbReference type="ARBA" id="ARBA00022723"/>
    </source>
</evidence>
<dbReference type="FunFam" id="3.40.50.11540:FF:000001">
    <property type="entry name" value="NADH dehydrogenase [ubiquinone] flavoprotein 1, mitochondrial"/>
    <property type="match status" value="1"/>
</dbReference>
<dbReference type="InterPro" id="IPR011538">
    <property type="entry name" value="Nuo51_FMN-bd"/>
</dbReference>
<evidence type="ECO:0000313" key="17">
    <source>
        <dbReference type="EMBL" id="HBC33717.1"/>
    </source>
</evidence>
<keyword evidence="14" id="KW-0874">Quinone</keyword>
<comment type="cofactor">
    <cofactor evidence="2 14">
        <name>[4Fe-4S] cluster</name>
        <dbReference type="ChEBI" id="CHEBI:49883"/>
    </cofactor>
</comment>
<evidence type="ECO:0000259" key="16">
    <source>
        <dbReference type="SMART" id="SM00928"/>
    </source>
</evidence>
<organism evidence="17 18">
    <name type="scientific">Marinobacter adhaerens</name>
    <dbReference type="NCBI Taxonomy" id="1033846"/>
    <lineage>
        <taxon>Bacteria</taxon>
        <taxon>Pseudomonadati</taxon>
        <taxon>Pseudomonadota</taxon>
        <taxon>Gammaproteobacteria</taxon>
        <taxon>Pseudomonadales</taxon>
        <taxon>Marinobacteraceae</taxon>
        <taxon>Marinobacter</taxon>
    </lineage>
</organism>
<evidence type="ECO:0000256" key="2">
    <source>
        <dbReference type="ARBA" id="ARBA00001966"/>
    </source>
</evidence>
<evidence type="ECO:0000256" key="10">
    <source>
        <dbReference type="ARBA" id="ARBA00023004"/>
    </source>
</evidence>
<dbReference type="Proteomes" id="UP000263489">
    <property type="component" value="Unassembled WGS sequence"/>
</dbReference>
<dbReference type="Pfam" id="PF10531">
    <property type="entry name" value="SLBB"/>
    <property type="match status" value="1"/>
</dbReference>
<evidence type="ECO:0000256" key="1">
    <source>
        <dbReference type="ARBA" id="ARBA00001917"/>
    </source>
</evidence>
<dbReference type="InterPro" id="IPR019575">
    <property type="entry name" value="Nuop51_4Fe4S-bd"/>
</dbReference>
<dbReference type="EMBL" id="DNNA01000079">
    <property type="protein sequence ID" value="HBC33717.1"/>
    <property type="molecule type" value="Genomic_DNA"/>
</dbReference>
<dbReference type="Pfam" id="PF01512">
    <property type="entry name" value="Complex1_51K"/>
    <property type="match status" value="1"/>
</dbReference>
<keyword evidence="7 14" id="KW-0288">FMN</keyword>
<name>A0A359BY12_9GAMM</name>
<evidence type="ECO:0000256" key="12">
    <source>
        <dbReference type="ARBA" id="ARBA00023027"/>
    </source>
</evidence>
<evidence type="ECO:0000256" key="5">
    <source>
        <dbReference type="ARBA" id="ARBA00022485"/>
    </source>
</evidence>
<dbReference type="Pfam" id="PF10589">
    <property type="entry name" value="NADH_4Fe-4S"/>
    <property type="match status" value="1"/>
</dbReference>
<dbReference type="FunFam" id="1.20.1440.230:FF:000002">
    <property type="entry name" value="NADH-quinone oxidoreductase subunit F"/>
    <property type="match status" value="1"/>
</dbReference>
<evidence type="ECO:0000256" key="4">
    <source>
        <dbReference type="ARBA" id="ARBA00019901"/>
    </source>
</evidence>
<dbReference type="SUPFAM" id="SSF140490">
    <property type="entry name" value="Nqo1C-terminal domain-like"/>
    <property type="match status" value="1"/>
</dbReference>
<dbReference type="InterPro" id="IPR037207">
    <property type="entry name" value="Nuop51_4Fe4S-bd_sf"/>
</dbReference>
<dbReference type="EC" id="7.1.1.-" evidence="14"/>
<sequence length="466" mass="50432">MSGSTSGQGNPLRYHSRIRQSGTERQPETHPLTWRLRDDGEVVWLGEYLDKDGYQSVRRALAESDPQGIITVVKDANVRGRGGAGFSAGVKWSLTLQGGDMPRGYLICNADEMEPGTFKDRLLMEQQPHLLIEGMILGARANNARQGYIFLRGEYVEAARVLNRAIDEAREAGWLGPDIDGSGFDFDIAVHTGAGRYICGEETALINALEGKRANPRAKPPFPGQSGAWGRPTVVNNVETLCNIPAVILHGADWYQNLSGNRTGDGGTKLYGVSGPVAEPGLWELPMGVTGAELLDRAGGLQQDRRLKTWLPGGTSTGFLLPEHLELPLDFDSIANVGSRLGTGLMMAVPEDRGMVSLMRNLEEFFARESCGWCTPCRDGLPWVVKLLRDLEKGQGQAGDIELLDKLAADCGPGLTFCALAPGAAMPLETALRHFRQEFEQGIGKVSGDTRGVPDRVAADAPANNR</sequence>
<keyword evidence="12 14" id="KW-0520">NAD</keyword>
<dbReference type="GO" id="GO:0010181">
    <property type="term" value="F:FMN binding"/>
    <property type="evidence" value="ECO:0007669"/>
    <property type="project" value="InterPro"/>
</dbReference>
<evidence type="ECO:0000256" key="15">
    <source>
        <dbReference type="SAM" id="MobiDB-lite"/>
    </source>
</evidence>
<dbReference type="SMART" id="SM00928">
    <property type="entry name" value="NADH_4Fe-4S"/>
    <property type="match status" value="1"/>
</dbReference>
<dbReference type="InterPro" id="IPR037225">
    <property type="entry name" value="Nuo51_FMN-bd_sf"/>
</dbReference>
<dbReference type="PROSITE" id="PS00645">
    <property type="entry name" value="COMPLEX1_51K_2"/>
    <property type="match status" value="1"/>
</dbReference>
<protein>
    <recommendedName>
        <fullName evidence="4 14">NADH-quinone oxidoreductase subunit F</fullName>
        <ecNumber evidence="14">7.1.1.-</ecNumber>
    </recommendedName>
</protein>
<dbReference type="InterPro" id="IPR019554">
    <property type="entry name" value="Soluble_ligand-bd"/>
</dbReference>
<feature type="region of interest" description="Disordered" evidence="15">
    <location>
        <begin position="1"/>
        <end position="31"/>
    </location>
</feature>
<dbReference type="SUPFAM" id="SSF142019">
    <property type="entry name" value="Nqo1 FMN-binding domain-like"/>
    <property type="match status" value="1"/>
</dbReference>
<feature type="domain" description="NADH-ubiquinone oxidoreductase 51kDa subunit iron-sulphur binding" evidence="16">
    <location>
        <begin position="356"/>
        <end position="401"/>
    </location>
</feature>
<comment type="similarity">
    <text evidence="3 14">Belongs to the complex I 51 kDa subunit family.</text>
</comment>
<keyword evidence="11 14" id="KW-0411">Iron-sulfur</keyword>
<dbReference type="GO" id="GO:0048038">
    <property type="term" value="F:quinone binding"/>
    <property type="evidence" value="ECO:0007669"/>
    <property type="project" value="UniProtKB-KW"/>
</dbReference>
<dbReference type="Gene3D" id="1.20.1440.230">
    <property type="entry name" value="NADH-ubiquinone oxidoreductase 51kDa subunit, iron-sulphur binding domain"/>
    <property type="match status" value="1"/>
</dbReference>
<dbReference type="GO" id="GO:0008137">
    <property type="term" value="F:NADH dehydrogenase (ubiquinone) activity"/>
    <property type="evidence" value="ECO:0007669"/>
    <property type="project" value="InterPro"/>
</dbReference>
<evidence type="ECO:0000256" key="14">
    <source>
        <dbReference type="RuleBase" id="RU364066"/>
    </source>
</evidence>
<dbReference type="Gene3D" id="3.40.50.11540">
    <property type="entry name" value="NADH-ubiquinone oxidoreductase 51kDa subunit"/>
    <property type="match status" value="1"/>
</dbReference>
<evidence type="ECO:0000256" key="3">
    <source>
        <dbReference type="ARBA" id="ARBA00007523"/>
    </source>
</evidence>
<keyword evidence="5 14" id="KW-0004">4Fe-4S</keyword>
<keyword evidence="9" id="KW-1278">Translocase</keyword>
<dbReference type="PANTHER" id="PTHR43578">
    <property type="entry name" value="NADH-QUINONE OXIDOREDUCTASE SUBUNIT F"/>
    <property type="match status" value="1"/>
</dbReference>
<dbReference type="InterPro" id="IPR011537">
    <property type="entry name" value="NADH-UbQ_OxRdtase_suF"/>
</dbReference>
<proteinExistence type="inferred from homology"/>
<feature type="region of interest" description="Disordered" evidence="15">
    <location>
        <begin position="445"/>
        <end position="466"/>
    </location>
</feature>
<evidence type="ECO:0000256" key="13">
    <source>
        <dbReference type="ARBA" id="ARBA00047712"/>
    </source>
</evidence>
<evidence type="ECO:0000256" key="7">
    <source>
        <dbReference type="ARBA" id="ARBA00022643"/>
    </source>
</evidence>
<evidence type="ECO:0000256" key="11">
    <source>
        <dbReference type="ARBA" id="ARBA00023014"/>
    </source>
</evidence>
<keyword evidence="10 14" id="KW-0408">Iron</keyword>
<dbReference type="NCBIfam" id="TIGR01959">
    <property type="entry name" value="nuoF_fam"/>
    <property type="match status" value="1"/>
</dbReference>
<gene>
    <name evidence="17" type="primary">nuoF</name>
    <name evidence="17" type="ORF">DC045_05195</name>
</gene>
<dbReference type="SUPFAM" id="SSF142984">
    <property type="entry name" value="Nqo1 middle domain-like"/>
    <property type="match status" value="1"/>
</dbReference>
<dbReference type="GO" id="GO:0046872">
    <property type="term" value="F:metal ion binding"/>
    <property type="evidence" value="ECO:0007669"/>
    <property type="project" value="UniProtKB-KW"/>
</dbReference>
<comment type="catalytic activity">
    <reaction evidence="13 14">
        <text>a quinone + NADH + 5 H(+)(in) = a quinol + NAD(+) + 4 H(+)(out)</text>
        <dbReference type="Rhea" id="RHEA:57888"/>
        <dbReference type="ChEBI" id="CHEBI:15378"/>
        <dbReference type="ChEBI" id="CHEBI:24646"/>
        <dbReference type="ChEBI" id="CHEBI:57540"/>
        <dbReference type="ChEBI" id="CHEBI:57945"/>
        <dbReference type="ChEBI" id="CHEBI:132124"/>
    </reaction>
</comment>
<dbReference type="GO" id="GO:0051287">
    <property type="term" value="F:NAD binding"/>
    <property type="evidence" value="ECO:0007669"/>
    <property type="project" value="UniProtKB-UniRule"/>
</dbReference>
<dbReference type="InterPro" id="IPR001949">
    <property type="entry name" value="NADH-UbQ_OxRdtase_51kDa_CS"/>
</dbReference>
<dbReference type="Gene3D" id="3.10.20.600">
    <property type="match status" value="1"/>
</dbReference>
<comment type="cofactor">
    <cofactor evidence="1 14">
        <name>FMN</name>
        <dbReference type="ChEBI" id="CHEBI:58210"/>
    </cofactor>
</comment>
<accession>A0A359BY12</accession>
<keyword evidence="6 14" id="KW-0285">Flavoprotein</keyword>
<keyword evidence="8 14" id="KW-0479">Metal-binding</keyword>